<dbReference type="InterPro" id="IPR011639">
    <property type="entry name" value="MethylTrfase_TaqI-like_dom"/>
</dbReference>
<dbReference type="GO" id="GO:0032259">
    <property type="term" value="P:methylation"/>
    <property type="evidence" value="ECO:0007669"/>
    <property type="project" value="UniProtKB-KW"/>
</dbReference>
<evidence type="ECO:0000259" key="6">
    <source>
        <dbReference type="Pfam" id="PF07669"/>
    </source>
</evidence>
<evidence type="ECO:0000313" key="8">
    <source>
        <dbReference type="Proteomes" id="UP000321301"/>
    </source>
</evidence>
<evidence type="ECO:0000256" key="5">
    <source>
        <dbReference type="ARBA" id="ARBA00047942"/>
    </source>
</evidence>
<dbReference type="PANTHER" id="PTHR33841:SF1">
    <property type="entry name" value="DNA METHYLTRANSFERASE A"/>
    <property type="match status" value="1"/>
</dbReference>
<name>A0A512CIT9_9BACT</name>
<dbReference type="GO" id="GO:0003676">
    <property type="term" value="F:nucleic acid binding"/>
    <property type="evidence" value="ECO:0007669"/>
    <property type="project" value="InterPro"/>
</dbReference>
<keyword evidence="2" id="KW-0489">Methyltransferase</keyword>
<dbReference type="Proteomes" id="UP000321301">
    <property type="component" value="Unassembled WGS sequence"/>
</dbReference>
<dbReference type="SUPFAM" id="SSF53335">
    <property type="entry name" value="S-adenosyl-L-methionine-dependent methyltransferases"/>
    <property type="match status" value="1"/>
</dbReference>
<sequence>MIKALEIFSAILKEYLSLRFNGFKNINPIELNKERFRIRAAFIAVIIYLKNNNSRKSELVLVEANEWLKLNFHKENFFSSILNDIPEDLSSIIESSFANFSSIDDVDIITLYEDLLSIESFTGDIETTISNAKNYRNKLGSYYTPKSLARKITQRTIDTFFELNYNIENLSSSKKTDISKELLDDLKEITFADFSCGGGIFLLEVISYFVTLFEKSNLNSTEKDVLLVNIAKNIYAYDVDCIALEVAKILLTLKINQTSSYSLINYNFSHCNFLLHSDFEESSFEKQKIFSSGFIYHSKLSVDNKNLKKVDVILGNPPWEKIRFEEKKFYALYDNIISNAHFKSSRTKEIRKLKEKNIELAEFANSFKEEINLAKAKLKKDSFFNLSHKGELNTYALFTDAAYKLKTKRGVIGLVLKSSIVTSQVNKLLFNTLSKSNSLIAIYDFINRKKIFNIDSRERFCFLLLGNSKTNSFSVSMNLLDCDDLNKSKSTVILSSSDLFLINPLTGMLPNFSNKDEINFLIRVSKNNPYFEDVYDDVKFGRIVHFTSHSAFITKNKTSENLGIFEGKFFNQFDNKYSGFNDVDDKLRYGNKSSSRIINDSEKEDILFYPESRYFISEKKWMELSKNHSEDYMLCWRSLTSATNTRTCIATVLPFIPASQSVQFLTTNQYDLFYLNGLFNSVVFDFILKKKINGIDLTQNLIKQVPVPNNQLLDEKLELYDTVLSVKNHISFLVSLLYKNDTKLVQLVNINQYSNSNNNLLNRFEIIRYIDLLFIYLYRLGNNEIRLLLGSFIKQYSENDIEWFIESYSKLKSNKSIGSTCISSTHFPPNS</sequence>
<protein>
    <recommendedName>
        <fullName evidence="1">site-specific DNA-methyltransferase (adenine-specific)</fullName>
        <ecNumber evidence="1">2.1.1.72</ecNumber>
    </recommendedName>
</protein>
<evidence type="ECO:0000256" key="4">
    <source>
        <dbReference type="ARBA" id="ARBA00022691"/>
    </source>
</evidence>
<evidence type="ECO:0000256" key="1">
    <source>
        <dbReference type="ARBA" id="ARBA00011900"/>
    </source>
</evidence>
<reference evidence="7 8" key="1">
    <citation type="submission" date="2019-07" db="EMBL/GenBank/DDBJ databases">
        <title>Whole genome shotgun sequence of Cyclobacterium qasimii NBRC 106168.</title>
        <authorList>
            <person name="Hosoyama A."/>
            <person name="Uohara A."/>
            <person name="Ohji S."/>
            <person name="Ichikawa N."/>
        </authorList>
    </citation>
    <scope>NUCLEOTIDE SEQUENCE [LARGE SCALE GENOMIC DNA]</scope>
    <source>
        <strain evidence="7 8">NBRC 106168</strain>
    </source>
</reference>
<proteinExistence type="predicted"/>
<evidence type="ECO:0000256" key="2">
    <source>
        <dbReference type="ARBA" id="ARBA00022603"/>
    </source>
</evidence>
<dbReference type="InterPro" id="IPR050953">
    <property type="entry name" value="N4_N6_ade-DNA_methylase"/>
</dbReference>
<feature type="domain" description="Type II methyltransferase M.TaqI-like" evidence="6">
    <location>
        <begin position="232"/>
        <end position="333"/>
    </location>
</feature>
<dbReference type="Pfam" id="PF07669">
    <property type="entry name" value="Eco57I"/>
    <property type="match status" value="1"/>
</dbReference>
<accession>A0A512CIT9</accession>
<gene>
    <name evidence="7" type="ORF">CQA01_46570</name>
</gene>
<dbReference type="Gene3D" id="3.40.50.150">
    <property type="entry name" value="Vaccinia Virus protein VP39"/>
    <property type="match status" value="1"/>
</dbReference>
<dbReference type="InterPro" id="IPR002052">
    <property type="entry name" value="DNA_methylase_N6_adenine_CS"/>
</dbReference>
<dbReference type="PANTHER" id="PTHR33841">
    <property type="entry name" value="DNA METHYLTRANSFERASE YEEA-RELATED"/>
    <property type="match status" value="1"/>
</dbReference>
<dbReference type="GO" id="GO:0006304">
    <property type="term" value="P:DNA modification"/>
    <property type="evidence" value="ECO:0007669"/>
    <property type="project" value="InterPro"/>
</dbReference>
<comment type="caution">
    <text evidence="7">The sequence shown here is derived from an EMBL/GenBank/DDBJ whole genome shotgun (WGS) entry which is preliminary data.</text>
</comment>
<dbReference type="PROSITE" id="PS00092">
    <property type="entry name" value="N6_MTASE"/>
    <property type="match status" value="1"/>
</dbReference>
<keyword evidence="8" id="KW-1185">Reference proteome</keyword>
<evidence type="ECO:0000313" key="7">
    <source>
        <dbReference type="EMBL" id="GEO24123.1"/>
    </source>
</evidence>
<organism evidence="7 8">
    <name type="scientific">Cyclobacterium qasimii</name>
    <dbReference type="NCBI Taxonomy" id="1350429"/>
    <lineage>
        <taxon>Bacteria</taxon>
        <taxon>Pseudomonadati</taxon>
        <taxon>Bacteroidota</taxon>
        <taxon>Cytophagia</taxon>
        <taxon>Cytophagales</taxon>
        <taxon>Cyclobacteriaceae</taxon>
        <taxon>Cyclobacterium</taxon>
    </lineage>
</organism>
<comment type="catalytic activity">
    <reaction evidence="5">
        <text>a 2'-deoxyadenosine in DNA + S-adenosyl-L-methionine = an N(6)-methyl-2'-deoxyadenosine in DNA + S-adenosyl-L-homocysteine + H(+)</text>
        <dbReference type="Rhea" id="RHEA:15197"/>
        <dbReference type="Rhea" id="RHEA-COMP:12418"/>
        <dbReference type="Rhea" id="RHEA-COMP:12419"/>
        <dbReference type="ChEBI" id="CHEBI:15378"/>
        <dbReference type="ChEBI" id="CHEBI:57856"/>
        <dbReference type="ChEBI" id="CHEBI:59789"/>
        <dbReference type="ChEBI" id="CHEBI:90615"/>
        <dbReference type="ChEBI" id="CHEBI:90616"/>
        <dbReference type="EC" id="2.1.1.72"/>
    </reaction>
</comment>
<dbReference type="RefSeq" id="WP_146948748.1">
    <property type="nucleotide sequence ID" value="NZ_BJYV01000038.1"/>
</dbReference>
<keyword evidence="4" id="KW-0949">S-adenosyl-L-methionine</keyword>
<keyword evidence="3" id="KW-0808">Transferase</keyword>
<evidence type="ECO:0000256" key="3">
    <source>
        <dbReference type="ARBA" id="ARBA00022679"/>
    </source>
</evidence>
<dbReference type="PRINTS" id="PR00507">
    <property type="entry name" value="N12N6MTFRASE"/>
</dbReference>
<dbReference type="GO" id="GO:0009007">
    <property type="term" value="F:site-specific DNA-methyltransferase (adenine-specific) activity"/>
    <property type="evidence" value="ECO:0007669"/>
    <property type="project" value="UniProtKB-EC"/>
</dbReference>
<dbReference type="AlphaFoldDB" id="A0A512CIT9"/>
<dbReference type="InterPro" id="IPR029063">
    <property type="entry name" value="SAM-dependent_MTases_sf"/>
</dbReference>
<dbReference type="EMBL" id="BJYV01000038">
    <property type="protein sequence ID" value="GEO24123.1"/>
    <property type="molecule type" value="Genomic_DNA"/>
</dbReference>
<dbReference type="EC" id="2.1.1.72" evidence="1"/>